<dbReference type="SUPFAM" id="SSF158997">
    <property type="entry name" value="Trm112p-like"/>
    <property type="match status" value="1"/>
</dbReference>
<evidence type="ECO:0000256" key="1">
    <source>
        <dbReference type="ARBA" id="ARBA00007980"/>
    </source>
</evidence>
<dbReference type="InterPro" id="IPR005651">
    <property type="entry name" value="Trm112-like"/>
</dbReference>
<proteinExistence type="inferred from homology"/>
<gene>
    <name evidence="4" type="ORF">CAUJ_LOCUS9443</name>
</gene>
<dbReference type="Proteomes" id="UP000835052">
    <property type="component" value="Unassembled WGS sequence"/>
</dbReference>
<dbReference type="PANTHER" id="PTHR12773">
    <property type="entry name" value="UPF0315 PROTEIN-RELATED"/>
    <property type="match status" value="1"/>
</dbReference>
<evidence type="ECO:0000313" key="5">
    <source>
        <dbReference type="Proteomes" id="UP000835052"/>
    </source>
</evidence>
<dbReference type="CDD" id="cd21089">
    <property type="entry name" value="Trm112-like"/>
    <property type="match status" value="1"/>
</dbReference>
<dbReference type="GO" id="GO:0030488">
    <property type="term" value="P:tRNA methylation"/>
    <property type="evidence" value="ECO:0007669"/>
    <property type="project" value="TreeGrafter"/>
</dbReference>
<comment type="caution">
    <text evidence="4">The sequence shown here is derived from an EMBL/GenBank/DDBJ whole genome shotgun (WGS) entry which is preliminary data.</text>
</comment>
<dbReference type="AlphaFoldDB" id="A0A8S1HCX5"/>
<dbReference type="Pfam" id="PF03966">
    <property type="entry name" value="Trm112p"/>
    <property type="match status" value="1"/>
</dbReference>
<dbReference type="Gene3D" id="2.20.25.10">
    <property type="match status" value="1"/>
</dbReference>
<dbReference type="OrthoDB" id="2187549at2759"/>
<dbReference type="EMBL" id="CAJGYM010000036">
    <property type="protein sequence ID" value="CAD6193524.1"/>
    <property type="molecule type" value="Genomic_DNA"/>
</dbReference>
<protein>
    <recommendedName>
        <fullName evidence="2">Multifunctional methyltransferase subunit TRM112-like protein</fullName>
    </recommendedName>
    <alternativeName>
        <fullName evidence="3">tRNA methyltransferase 112 homolog</fullName>
    </alternativeName>
</protein>
<sequence>MKLLTHNFMSSRFLKGVNEGYPLRLHVTKMENRDVEFNAEFVKNIMSKCDYGALRTACESINEASKLPANLPDDLSEHDDILRELHRVLFCIEVIEGELECPDTGRRFPIHDSIPNLLVEDNE</sequence>
<dbReference type="InterPro" id="IPR039127">
    <property type="entry name" value="Trm112"/>
</dbReference>
<keyword evidence="5" id="KW-1185">Reference proteome</keyword>
<dbReference type="PANTHER" id="PTHR12773:SF0">
    <property type="entry name" value="MULTIFUNCTIONAL METHYLTRANSFERASE SUBUNIT TRM112-LIKE PROTEIN"/>
    <property type="match status" value="1"/>
</dbReference>
<comment type="similarity">
    <text evidence="1">Belongs to the TRM112 family.</text>
</comment>
<reference evidence="4" key="1">
    <citation type="submission" date="2020-10" db="EMBL/GenBank/DDBJ databases">
        <authorList>
            <person name="Kikuchi T."/>
        </authorList>
    </citation>
    <scope>NUCLEOTIDE SEQUENCE</scope>
    <source>
        <strain evidence="4">NKZ352</strain>
    </source>
</reference>
<evidence type="ECO:0000256" key="2">
    <source>
        <dbReference type="ARBA" id="ARBA00019989"/>
    </source>
</evidence>
<name>A0A8S1HCX5_9PELO</name>
<evidence type="ECO:0000256" key="3">
    <source>
        <dbReference type="ARBA" id="ARBA00030516"/>
    </source>
</evidence>
<accession>A0A8S1HCX5</accession>
<evidence type="ECO:0000313" key="4">
    <source>
        <dbReference type="EMBL" id="CAD6193524.1"/>
    </source>
</evidence>
<dbReference type="GO" id="GO:0070476">
    <property type="term" value="P:rRNA (guanine-N7)-methylation"/>
    <property type="evidence" value="ECO:0007669"/>
    <property type="project" value="TreeGrafter"/>
</dbReference>
<dbReference type="GO" id="GO:0046982">
    <property type="term" value="F:protein heterodimerization activity"/>
    <property type="evidence" value="ECO:0007669"/>
    <property type="project" value="InterPro"/>
</dbReference>
<organism evidence="4 5">
    <name type="scientific">Caenorhabditis auriculariae</name>
    <dbReference type="NCBI Taxonomy" id="2777116"/>
    <lineage>
        <taxon>Eukaryota</taxon>
        <taxon>Metazoa</taxon>
        <taxon>Ecdysozoa</taxon>
        <taxon>Nematoda</taxon>
        <taxon>Chromadorea</taxon>
        <taxon>Rhabditida</taxon>
        <taxon>Rhabditina</taxon>
        <taxon>Rhabditomorpha</taxon>
        <taxon>Rhabditoidea</taxon>
        <taxon>Rhabditidae</taxon>
        <taxon>Peloderinae</taxon>
        <taxon>Caenorhabditis</taxon>
    </lineage>
</organism>